<protein>
    <recommendedName>
        <fullName evidence="3">Glycosyltransferase</fullName>
    </recommendedName>
</protein>
<dbReference type="Pfam" id="PF04488">
    <property type="entry name" value="Gly_transf_sug"/>
    <property type="match status" value="1"/>
</dbReference>
<sequence>MNILQTYSSQEMPDKLRQFSEKVQRLHPSWNYLFFSDEDIVRFFEEEVPHLQETFQGLDLKIQQLDFFRYAAIHHYGGLYLDLDMDMDLPFDEKDLSKCYFPQELERNGDPVLRKQGIDLLVGNYAFYAPKGHFFLQTLMDNISTQRISTLDIQEAQARRMDKSAVHVYYTTGPVMVTQTYADVGQGHVQLLSPTPFAPSAFGKYGKHVMYGSWKRQALSPL</sequence>
<proteinExistence type="predicted"/>
<dbReference type="InterPro" id="IPR029044">
    <property type="entry name" value="Nucleotide-diphossugar_trans"/>
</dbReference>
<dbReference type="InterPro" id="IPR007577">
    <property type="entry name" value="GlycoTrfase_DXD_sugar-bd_CS"/>
</dbReference>
<dbReference type="AlphaFoldDB" id="A0A6C0ICJ5"/>
<keyword evidence="1" id="KW-0808">Transferase</keyword>
<organism evidence="2">
    <name type="scientific">viral metagenome</name>
    <dbReference type="NCBI Taxonomy" id="1070528"/>
    <lineage>
        <taxon>unclassified sequences</taxon>
        <taxon>metagenomes</taxon>
        <taxon>organismal metagenomes</taxon>
    </lineage>
</organism>
<dbReference type="SUPFAM" id="SSF53448">
    <property type="entry name" value="Nucleotide-diphospho-sugar transferases"/>
    <property type="match status" value="1"/>
</dbReference>
<dbReference type="InterPro" id="IPR051706">
    <property type="entry name" value="Glycosyltransferase_domain"/>
</dbReference>
<evidence type="ECO:0000313" key="2">
    <source>
        <dbReference type="EMBL" id="QHT90764.1"/>
    </source>
</evidence>
<dbReference type="PANTHER" id="PTHR32385:SF15">
    <property type="entry name" value="INOSITOL PHOSPHOCERAMIDE MANNOSYLTRANSFERASE 1"/>
    <property type="match status" value="1"/>
</dbReference>
<evidence type="ECO:0000256" key="1">
    <source>
        <dbReference type="ARBA" id="ARBA00022679"/>
    </source>
</evidence>
<dbReference type="GO" id="GO:0000030">
    <property type="term" value="F:mannosyltransferase activity"/>
    <property type="evidence" value="ECO:0007669"/>
    <property type="project" value="TreeGrafter"/>
</dbReference>
<dbReference type="Gene3D" id="3.90.550.20">
    <property type="match status" value="1"/>
</dbReference>
<name>A0A6C0ICJ5_9ZZZZ</name>
<reference evidence="2" key="1">
    <citation type="journal article" date="2020" name="Nature">
        <title>Giant virus diversity and host interactions through global metagenomics.</title>
        <authorList>
            <person name="Schulz F."/>
            <person name="Roux S."/>
            <person name="Paez-Espino D."/>
            <person name="Jungbluth S."/>
            <person name="Walsh D.A."/>
            <person name="Denef V.J."/>
            <person name="McMahon K.D."/>
            <person name="Konstantinidis K.T."/>
            <person name="Eloe-Fadrosh E.A."/>
            <person name="Kyrpides N.C."/>
            <person name="Woyke T."/>
        </authorList>
    </citation>
    <scope>NUCLEOTIDE SEQUENCE</scope>
    <source>
        <strain evidence="2">GVMAG-M-3300023184-71</strain>
    </source>
</reference>
<dbReference type="GO" id="GO:0051999">
    <property type="term" value="P:mannosyl-inositol phosphorylceramide biosynthetic process"/>
    <property type="evidence" value="ECO:0007669"/>
    <property type="project" value="TreeGrafter"/>
</dbReference>
<dbReference type="PANTHER" id="PTHR32385">
    <property type="entry name" value="MANNOSYL PHOSPHORYLINOSITOL CERAMIDE SYNTHASE"/>
    <property type="match status" value="1"/>
</dbReference>
<accession>A0A6C0ICJ5</accession>
<dbReference type="EMBL" id="MN740157">
    <property type="protein sequence ID" value="QHT90764.1"/>
    <property type="molecule type" value="Genomic_DNA"/>
</dbReference>
<evidence type="ECO:0008006" key="3">
    <source>
        <dbReference type="Google" id="ProtNLM"/>
    </source>
</evidence>
<dbReference type="GO" id="GO:0016020">
    <property type="term" value="C:membrane"/>
    <property type="evidence" value="ECO:0007669"/>
    <property type="project" value="GOC"/>
</dbReference>